<gene>
    <name evidence="1" type="ORF">SANBI_000517</name>
</gene>
<keyword evidence="2" id="KW-1185">Reference proteome</keyword>
<evidence type="ECO:0000313" key="1">
    <source>
        <dbReference type="EMBL" id="WPF82884.1"/>
    </source>
</evidence>
<dbReference type="InterPro" id="IPR027417">
    <property type="entry name" value="P-loop_NTPase"/>
</dbReference>
<proteinExistence type="predicted"/>
<dbReference type="Proteomes" id="UP001304340">
    <property type="component" value="Chromosome"/>
</dbReference>
<dbReference type="AlphaFoldDB" id="A0AAF0Z6B2"/>
<dbReference type="SUPFAM" id="SSF52540">
    <property type="entry name" value="P-loop containing nucleoside triphosphate hydrolases"/>
    <property type="match status" value="1"/>
</dbReference>
<organism evidence="1 2">
    <name type="scientific">Sanguibacter biliveldensis</name>
    <dbReference type="NCBI Taxonomy" id="3030830"/>
    <lineage>
        <taxon>Bacteria</taxon>
        <taxon>Bacillati</taxon>
        <taxon>Actinomycetota</taxon>
        <taxon>Actinomycetes</taxon>
        <taxon>Micrococcales</taxon>
        <taxon>Sanguibacteraceae</taxon>
        <taxon>Sanguibacter</taxon>
    </lineage>
</organism>
<reference evidence="2" key="1">
    <citation type="submission" date="2023-11" db="EMBL/GenBank/DDBJ databases">
        <authorList>
            <person name="Helweg L.P."/>
            <person name="Kiel A."/>
            <person name="Hitz F."/>
            <person name="Ruckert-Reed C."/>
            <person name="Busche T."/>
            <person name="Kaltschmidt B."/>
            <person name="Kaltschmidt C."/>
        </authorList>
    </citation>
    <scope>NUCLEOTIDE SEQUENCE [LARGE SCALE GENOMIC DNA]</scope>
    <source>
        <strain evidence="2">4.1</strain>
    </source>
</reference>
<dbReference type="KEGG" id="sbil:SANBI_000517"/>
<accession>A0AAF0Z6B2</accession>
<dbReference type="RefSeq" id="WP_319158636.1">
    <property type="nucleotide sequence ID" value="NZ_CP138359.1"/>
</dbReference>
<name>A0AAF0Z6B2_9MICO</name>
<evidence type="ECO:0000313" key="2">
    <source>
        <dbReference type="Proteomes" id="UP001304340"/>
    </source>
</evidence>
<dbReference type="EMBL" id="CP138359">
    <property type="protein sequence ID" value="WPF82884.1"/>
    <property type="molecule type" value="Genomic_DNA"/>
</dbReference>
<sequence>MPGLVLFEGLPGSGKSTSASELAGWMAQGGALVDHWPESRPDHPVDLDQVAVLTDRDRERLGAAGPGWDRILSAVVEPSDGAWLVRSPQDRGLPSALAAALQALEVYDGDIDPEVHGRVLRESWRQFGAAAPPAATQVWECVFIQNPVCAFVARFDRPYDELADHVRSLAETVLDQDPALVYLDPGDPEEALRRAAAERPAAWLDFVVAYHTEQGYGLARGLRGFDGYVEFMRHRRELELTLIADLPIPVHVVETSTTSREESAASIREFARRHLRDTSVPTEGEGGVRPAAG</sequence>
<protein>
    <submittedName>
        <fullName evidence="1">Uncharacterized protein</fullName>
    </submittedName>
</protein>